<evidence type="ECO:0000313" key="2">
    <source>
        <dbReference type="Proteomes" id="UP000001497"/>
    </source>
</evidence>
<dbReference type="NCBIfam" id="TIGR02646">
    <property type="entry name" value="retron system putative HNH endonuclease"/>
    <property type="match status" value="1"/>
</dbReference>
<sequence length="201" mass="23313">MISVKKNASLNSFTDYVYREKPRTWEDLHKQTKFPDLYSQIKLALIKEQGGVSAYTEEPISPKSHIDHFYKRSLFPKRTFDWNNLFVDGLSEHYGAKYKDSIVTNKRDYDLLISPNENNVERYFTYMENGEIIVAPGLSKQEAQRADYTIKTFNLNNSELKSRRARILKNVHDFGMGLTPNDIRSALVDAGFKTVVEYALI</sequence>
<dbReference type="InterPro" id="IPR013467">
    <property type="entry name" value="HNH78-like"/>
</dbReference>
<keyword evidence="2" id="KW-1185">Reference proteome</keyword>
<accession>A0ABM5LKU9</accession>
<evidence type="ECO:0000313" key="1">
    <source>
        <dbReference type="EMBL" id="ACX76274.1"/>
    </source>
</evidence>
<evidence type="ECO:0008006" key="3">
    <source>
        <dbReference type="Google" id="ProtNLM"/>
    </source>
</evidence>
<gene>
    <name evidence="1" type="ordered locus">Fisuc_2691</name>
</gene>
<protein>
    <recommendedName>
        <fullName evidence="3">TIGR02646 family protein</fullName>
    </recommendedName>
</protein>
<dbReference type="RefSeq" id="WP_015732382.1">
    <property type="nucleotide sequence ID" value="NC_013410.1"/>
</dbReference>
<proteinExistence type="predicted"/>
<dbReference type="EMBL" id="CP001792">
    <property type="protein sequence ID" value="ACX76274.1"/>
    <property type="molecule type" value="Genomic_DNA"/>
</dbReference>
<name>A0ABM5LKU9_FIBSS</name>
<dbReference type="Proteomes" id="UP000001497">
    <property type="component" value="Chromosome"/>
</dbReference>
<organism evidence="1 2">
    <name type="scientific">Fibrobacter succinogenes (strain ATCC 19169 / S85)</name>
    <dbReference type="NCBI Taxonomy" id="59374"/>
    <lineage>
        <taxon>Bacteria</taxon>
        <taxon>Pseudomonadati</taxon>
        <taxon>Fibrobacterota</taxon>
        <taxon>Fibrobacteria</taxon>
        <taxon>Fibrobacterales</taxon>
        <taxon>Fibrobacteraceae</taxon>
        <taxon>Fibrobacter</taxon>
    </lineage>
</organism>
<reference evidence="1" key="1">
    <citation type="submission" date="2009-10" db="EMBL/GenBank/DDBJ databases">
        <title>Complete sequence of Fibrobacter succinogenes subsp. succinogenes S85.</title>
        <authorList>
            <consortium name="US DOE Joint Genome Institute"/>
            <person name="Lucas S."/>
            <person name="Copeland A."/>
            <person name="Lapidus A."/>
            <person name="Glavina del Rio T."/>
            <person name="Tice H."/>
            <person name="Bruce D."/>
            <person name="Goodwin L."/>
            <person name="Pitluck S."/>
            <person name="Chertkov O."/>
            <person name="Detter J.C."/>
            <person name="Han C."/>
            <person name="Tapia R."/>
            <person name="Larimer F."/>
            <person name="Land M."/>
            <person name="Hauser L."/>
            <person name="Kyrpides N."/>
            <person name="Mikhailova N."/>
            <person name="Weimer P.J."/>
            <person name="Stevenson D.M."/>
            <person name="Boyum J."/>
            <person name="Brumm P.I."/>
            <person name="Mead D."/>
        </authorList>
    </citation>
    <scope>NUCLEOTIDE SEQUENCE [LARGE SCALE GENOMIC DNA]</scope>
    <source>
        <strain evidence="1">S85</strain>
    </source>
</reference>